<gene>
    <name evidence="1" type="ORF">ERS137959_03352</name>
</gene>
<organism evidence="1 2">
    <name type="scientific">Yersinia enterocolitica</name>
    <dbReference type="NCBI Taxonomy" id="630"/>
    <lineage>
        <taxon>Bacteria</taxon>
        <taxon>Pseudomonadati</taxon>
        <taxon>Pseudomonadota</taxon>
        <taxon>Gammaproteobacteria</taxon>
        <taxon>Enterobacterales</taxon>
        <taxon>Yersiniaceae</taxon>
        <taxon>Yersinia</taxon>
    </lineage>
</organism>
<keyword evidence="2" id="KW-1185">Reference proteome</keyword>
<accession>A0ABP1Y981</accession>
<sequence>MKELDGFTVEQLNDFIKSDHAQCGDVAALARIALAAKRAEPIYQYQSGVCMFDDIEWVWDDCDKGFYVQYDPTRRRIVYTTPPLNSPEIPDGWKLVPIELINNLRDTAHFEKAWCADVYGDFIGTGRWKDEYEQLTTTCKAVDELLSPLPAAPEKPL</sequence>
<reference evidence="1 2" key="1">
    <citation type="submission" date="2015-03" db="EMBL/GenBank/DDBJ databases">
        <authorList>
            <consortium name="Pathogen Informatics"/>
            <person name="Murphy D."/>
        </authorList>
    </citation>
    <scope>NUCLEOTIDE SEQUENCE [LARGE SCALE GENOMIC DNA]</scope>
    <source>
        <strain evidence="1 2">IP05342</strain>
    </source>
</reference>
<proteinExistence type="predicted"/>
<protein>
    <recommendedName>
        <fullName evidence="3">Phage protein</fullName>
    </recommendedName>
</protein>
<dbReference type="Proteomes" id="UP000041601">
    <property type="component" value="Unassembled WGS sequence"/>
</dbReference>
<evidence type="ECO:0008006" key="3">
    <source>
        <dbReference type="Google" id="ProtNLM"/>
    </source>
</evidence>
<dbReference type="EMBL" id="CPXJ01000045">
    <property type="protein sequence ID" value="CNE25091.1"/>
    <property type="molecule type" value="Genomic_DNA"/>
</dbReference>
<evidence type="ECO:0000313" key="2">
    <source>
        <dbReference type="Proteomes" id="UP000041601"/>
    </source>
</evidence>
<evidence type="ECO:0000313" key="1">
    <source>
        <dbReference type="EMBL" id="CNE25091.1"/>
    </source>
</evidence>
<name>A0ABP1Y981_YEREN</name>
<comment type="caution">
    <text evidence="1">The sequence shown here is derived from an EMBL/GenBank/DDBJ whole genome shotgun (WGS) entry which is preliminary data.</text>
</comment>
<dbReference type="RefSeq" id="WP_050156604.1">
    <property type="nucleotide sequence ID" value="NZ_CPXJ01000045.1"/>
</dbReference>